<dbReference type="Proteomes" id="UP000234323">
    <property type="component" value="Unassembled WGS sequence"/>
</dbReference>
<dbReference type="VEuPathDB" id="FungiDB:RhiirA1_477853"/>
<dbReference type="AlphaFoldDB" id="A0A2I1HDE5"/>
<organism evidence="1 2">
    <name type="scientific">Rhizophagus irregularis</name>
    <dbReference type="NCBI Taxonomy" id="588596"/>
    <lineage>
        <taxon>Eukaryota</taxon>
        <taxon>Fungi</taxon>
        <taxon>Fungi incertae sedis</taxon>
        <taxon>Mucoromycota</taxon>
        <taxon>Glomeromycotina</taxon>
        <taxon>Glomeromycetes</taxon>
        <taxon>Glomerales</taxon>
        <taxon>Glomeraceae</taxon>
        <taxon>Rhizophagus</taxon>
    </lineage>
</organism>
<keyword evidence="2" id="KW-1185">Reference proteome</keyword>
<reference evidence="1 2" key="1">
    <citation type="submission" date="2015-10" db="EMBL/GenBank/DDBJ databases">
        <title>Genome analyses suggest a sexual origin of heterokaryosis in a supposedly ancient asexual fungus.</title>
        <authorList>
            <person name="Ropars J."/>
            <person name="Sedzielewska K."/>
            <person name="Noel J."/>
            <person name="Charron P."/>
            <person name="Farinelli L."/>
            <person name="Marton T."/>
            <person name="Kruger M."/>
            <person name="Pelin A."/>
            <person name="Brachmann A."/>
            <person name="Corradi N."/>
        </authorList>
    </citation>
    <scope>NUCLEOTIDE SEQUENCE [LARGE SCALE GENOMIC DNA]</scope>
    <source>
        <strain evidence="1 2">A4</strain>
    </source>
</reference>
<proteinExistence type="predicted"/>
<dbReference type="VEuPathDB" id="FungiDB:FUN_007866"/>
<sequence length="159" mass="17611">MNKKLGAEVNTKIANELSARLSEVNSTFTAKLVRNNNELNKKLIGEITKINSLNASIDALQNGLIQYYAIARRNQSVETDKQSVSNHSEASSGKEMCLHVVMEIHELGGNIKKVMVQGFYERNIKKKDGYISTLDDIGLWLDSKLSVNNNASNANNNAE</sequence>
<dbReference type="VEuPathDB" id="FungiDB:RhiirFUN_010612"/>
<comment type="caution">
    <text evidence="1">The sequence shown here is derived from an EMBL/GenBank/DDBJ whole genome shotgun (WGS) entry which is preliminary data.</text>
</comment>
<evidence type="ECO:0000313" key="2">
    <source>
        <dbReference type="Proteomes" id="UP000234323"/>
    </source>
</evidence>
<gene>
    <name evidence="1" type="ORF">RhiirA4_477526</name>
</gene>
<dbReference type="EMBL" id="LLXI01002340">
    <property type="protein sequence ID" value="PKY56898.1"/>
    <property type="molecule type" value="Genomic_DNA"/>
</dbReference>
<accession>A0A2I1HDE5</accession>
<protein>
    <submittedName>
        <fullName evidence="1">Uncharacterized protein</fullName>
    </submittedName>
</protein>
<evidence type="ECO:0000313" key="1">
    <source>
        <dbReference type="EMBL" id="PKY56898.1"/>
    </source>
</evidence>
<name>A0A2I1HDE5_9GLOM</name>